<sequence length="61" mass="6968">MKMNRRILVVSTLIVSLLTSSFVLFWGKSINNSDMILSVFVIIEIILVIFLSVDILKNIKK</sequence>
<dbReference type="EMBL" id="FNGW01000003">
    <property type="protein sequence ID" value="SDL75457.1"/>
    <property type="molecule type" value="Genomic_DNA"/>
</dbReference>
<protein>
    <submittedName>
        <fullName evidence="2">Uncharacterized protein</fullName>
    </submittedName>
</protein>
<reference evidence="2 3" key="1">
    <citation type="submission" date="2016-10" db="EMBL/GenBank/DDBJ databases">
        <authorList>
            <person name="de Groot N.N."/>
        </authorList>
    </citation>
    <scope>NUCLEOTIDE SEQUENCE [LARGE SCALE GENOMIC DNA]</scope>
    <source>
        <strain evidence="2 3">DSM 797</strain>
    </source>
</reference>
<keyword evidence="3" id="KW-1185">Reference proteome</keyword>
<keyword evidence="1" id="KW-0472">Membrane</keyword>
<keyword evidence="1" id="KW-0812">Transmembrane</keyword>
<dbReference type="AlphaFoldDB" id="A0A1G9MNF8"/>
<proteinExistence type="predicted"/>
<feature type="transmembrane region" description="Helical" evidence="1">
    <location>
        <begin position="35"/>
        <end position="56"/>
    </location>
</feature>
<dbReference type="STRING" id="1121325.SAMN04515677_103283"/>
<accession>A0A1G9MNF8</accession>
<evidence type="ECO:0000313" key="2">
    <source>
        <dbReference type="EMBL" id="SDL75457.1"/>
    </source>
</evidence>
<evidence type="ECO:0000256" key="1">
    <source>
        <dbReference type="SAM" id="Phobius"/>
    </source>
</evidence>
<evidence type="ECO:0000313" key="3">
    <source>
        <dbReference type="Proteomes" id="UP000199068"/>
    </source>
</evidence>
<keyword evidence="1" id="KW-1133">Transmembrane helix</keyword>
<dbReference type="Proteomes" id="UP000199068">
    <property type="component" value="Unassembled WGS sequence"/>
</dbReference>
<name>A0A1G9MNF8_9FIRM</name>
<organism evidence="2 3">
    <name type="scientific">Romboutsia lituseburensis DSM 797</name>
    <dbReference type="NCBI Taxonomy" id="1121325"/>
    <lineage>
        <taxon>Bacteria</taxon>
        <taxon>Bacillati</taxon>
        <taxon>Bacillota</taxon>
        <taxon>Clostridia</taxon>
        <taxon>Peptostreptococcales</taxon>
        <taxon>Peptostreptococcaceae</taxon>
        <taxon>Romboutsia</taxon>
    </lineage>
</organism>
<gene>
    <name evidence="2" type="ORF">SAMN04515677_103283</name>
</gene>
<dbReference type="RefSeq" id="WP_092724980.1">
    <property type="nucleotide sequence ID" value="NZ_FNGW01000003.1"/>
</dbReference>